<dbReference type="AlphaFoldDB" id="A0A9R1IWL1"/>
<dbReference type="Proteomes" id="UP000815260">
    <property type="component" value="Chromosome 1D"/>
</dbReference>
<proteinExistence type="predicted"/>
<sequence>RGAVHQGLRRRRQGQDRQRP</sequence>
<reference evidence="2" key="1">
    <citation type="journal article" date="2017" name="Gigascience">
        <title>The first near-complete assembly of the hexaploid bread wheat genome, Triticum aestivum.</title>
        <authorList>
            <person name="Zimin A.V."/>
            <person name="Puiu D."/>
            <person name="Hall R."/>
            <person name="Kingan S."/>
            <person name="Clavijo B.J."/>
            <person name="Salzberg S.L."/>
        </authorList>
    </citation>
    <scope>NUCLEOTIDE SEQUENCE</scope>
    <source>
        <tissue evidence="2">Leaf</tissue>
    </source>
</reference>
<dbReference type="EMBL" id="CM022213">
    <property type="protein sequence ID" value="KAF6995685.1"/>
    <property type="molecule type" value="Genomic_DNA"/>
</dbReference>
<feature type="non-terminal residue" evidence="2">
    <location>
        <position position="20"/>
    </location>
</feature>
<reference evidence="2" key="2">
    <citation type="submission" date="2020-03" db="EMBL/GenBank/DDBJ databases">
        <title>The second near-complete assembly of the hexaploid bread wheat (Triticum aestivum) genome.</title>
        <authorList>
            <person name="Zimin A.V."/>
            <person name="Puiu D."/>
            <person name="Shumante A."/>
            <person name="Alonge M."/>
            <person name="Salzberg S.L."/>
        </authorList>
    </citation>
    <scope>NUCLEOTIDE SEQUENCE</scope>
    <source>
        <tissue evidence="2">Leaf</tissue>
    </source>
</reference>
<accession>A0A9R1IWL1</accession>
<name>A0A9R1IWL1_WHEAT</name>
<organism evidence="2">
    <name type="scientific">Triticum aestivum</name>
    <name type="common">Wheat</name>
    <dbReference type="NCBI Taxonomy" id="4565"/>
    <lineage>
        <taxon>Eukaryota</taxon>
        <taxon>Viridiplantae</taxon>
        <taxon>Streptophyta</taxon>
        <taxon>Embryophyta</taxon>
        <taxon>Tracheophyta</taxon>
        <taxon>Spermatophyta</taxon>
        <taxon>Magnoliopsida</taxon>
        <taxon>Liliopsida</taxon>
        <taxon>Poales</taxon>
        <taxon>Poaceae</taxon>
        <taxon>BOP clade</taxon>
        <taxon>Pooideae</taxon>
        <taxon>Triticodae</taxon>
        <taxon>Triticeae</taxon>
        <taxon>Triticinae</taxon>
        <taxon>Triticum</taxon>
    </lineage>
</organism>
<feature type="non-terminal residue" evidence="2">
    <location>
        <position position="1"/>
    </location>
</feature>
<gene>
    <name evidence="2" type="ORF">CFC21_012138</name>
</gene>
<feature type="region of interest" description="Disordered" evidence="1">
    <location>
        <begin position="1"/>
        <end position="20"/>
    </location>
</feature>
<protein>
    <submittedName>
        <fullName evidence="2">Uncharacterized protein</fullName>
    </submittedName>
</protein>
<evidence type="ECO:0000313" key="2">
    <source>
        <dbReference type="EMBL" id="KAF6995685.1"/>
    </source>
</evidence>
<comment type="caution">
    <text evidence="2">The sequence shown here is derived from an EMBL/GenBank/DDBJ whole genome shotgun (WGS) entry which is preliminary data.</text>
</comment>
<evidence type="ECO:0000256" key="1">
    <source>
        <dbReference type="SAM" id="MobiDB-lite"/>
    </source>
</evidence>